<accession>A0A291QIM8</accession>
<dbReference type="InterPro" id="IPR050267">
    <property type="entry name" value="Anti-sigma-factor_SerPK"/>
</dbReference>
<dbReference type="InterPro" id="IPR003594">
    <property type="entry name" value="HATPase_dom"/>
</dbReference>
<dbReference type="SUPFAM" id="SSF55874">
    <property type="entry name" value="ATPase domain of HSP90 chaperone/DNA topoisomerase II/histidine kinase"/>
    <property type="match status" value="1"/>
</dbReference>
<dbReference type="Gene3D" id="3.30.565.10">
    <property type="entry name" value="Histidine kinase-like ATPase, C-terminal domain"/>
    <property type="match status" value="1"/>
</dbReference>
<proteinExistence type="predicted"/>
<dbReference type="InterPro" id="IPR036890">
    <property type="entry name" value="HATPase_C_sf"/>
</dbReference>
<dbReference type="PANTHER" id="PTHR35526:SF3">
    <property type="entry name" value="ANTI-SIGMA-F FACTOR RSBW"/>
    <property type="match status" value="1"/>
</dbReference>
<evidence type="ECO:0000313" key="4">
    <source>
        <dbReference type="Proteomes" id="UP000221011"/>
    </source>
</evidence>
<reference evidence="3 4" key="1">
    <citation type="submission" date="2017-08" db="EMBL/GenBank/DDBJ databases">
        <title>Complete Genome Sequence of Streptomyces formicae KY5, the formicamycin producer.</title>
        <authorList>
            <person name="Holmes N.A."/>
            <person name="Devine R."/>
            <person name="Qin Z."/>
            <person name="Seipke R.F."/>
            <person name="Wilkinson B."/>
            <person name="Hutchings M.I."/>
        </authorList>
    </citation>
    <scope>NUCLEOTIDE SEQUENCE [LARGE SCALE GENOMIC DNA]</scope>
    <source>
        <strain evidence="3 4">KY5</strain>
    </source>
</reference>
<evidence type="ECO:0000259" key="2">
    <source>
        <dbReference type="Pfam" id="PF13581"/>
    </source>
</evidence>
<dbReference type="Pfam" id="PF13581">
    <property type="entry name" value="HATPase_c_2"/>
    <property type="match status" value="1"/>
</dbReference>
<dbReference type="PANTHER" id="PTHR35526">
    <property type="entry name" value="ANTI-SIGMA-F FACTOR RSBW-RELATED"/>
    <property type="match status" value="1"/>
</dbReference>
<protein>
    <recommendedName>
        <fullName evidence="2">Histidine kinase/HSP90-like ATPase domain-containing protein</fullName>
    </recommendedName>
</protein>
<sequence>MSHKSCDAPSDATRACGPLAELPAAVPLPATAGDARGHVMRVLQERADRCGSVLGERVLADLLIAVSELFTNATRHGGGVTRFEVGAWAGEVRVTVGDRSSDLPRRRSATPAGGEGGYGWALIRELATEVTLVLDRDGGKRITVSLPLT</sequence>
<organism evidence="3 4">
    <name type="scientific">Streptomyces formicae</name>
    <dbReference type="NCBI Taxonomy" id="1616117"/>
    <lineage>
        <taxon>Bacteria</taxon>
        <taxon>Bacillati</taxon>
        <taxon>Actinomycetota</taxon>
        <taxon>Actinomycetes</taxon>
        <taxon>Kitasatosporales</taxon>
        <taxon>Streptomycetaceae</taxon>
        <taxon>Streptomyces</taxon>
    </lineage>
</organism>
<dbReference type="GO" id="GO:0004674">
    <property type="term" value="F:protein serine/threonine kinase activity"/>
    <property type="evidence" value="ECO:0007669"/>
    <property type="project" value="UniProtKB-KW"/>
</dbReference>
<keyword evidence="1" id="KW-0418">Kinase</keyword>
<evidence type="ECO:0000313" key="3">
    <source>
        <dbReference type="EMBL" id="ATL31442.1"/>
    </source>
</evidence>
<evidence type="ECO:0000256" key="1">
    <source>
        <dbReference type="ARBA" id="ARBA00022527"/>
    </source>
</evidence>
<gene>
    <name evidence="3" type="ORF">KY5_6424</name>
</gene>
<keyword evidence="1" id="KW-0723">Serine/threonine-protein kinase</keyword>
<dbReference type="KEGG" id="sfk:KY5_6424"/>
<feature type="domain" description="Histidine kinase/HSP90-like ATPase" evidence="2">
    <location>
        <begin position="29"/>
        <end position="144"/>
    </location>
</feature>
<dbReference type="Proteomes" id="UP000221011">
    <property type="component" value="Chromosome"/>
</dbReference>
<dbReference type="AlphaFoldDB" id="A0A291QIM8"/>
<dbReference type="EMBL" id="CP022685">
    <property type="protein sequence ID" value="ATL31442.1"/>
    <property type="molecule type" value="Genomic_DNA"/>
</dbReference>
<name>A0A291QIM8_9ACTN</name>
<keyword evidence="1" id="KW-0808">Transferase</keyword>
<keyword evidence="4" id="KW-1185">Reference proteome</keyword>
<dbReference type="RefSeq" id="WP_234362966.1">
    <property type="nucleotide sequence ID" value="NZ_CP022685.1"/>
</dbReference>
<dbReference type="CDD" id="cd16936">
    <property type="entry name" value="HATPase_RsbW-like"/>
    <property type="match status" value="1"/>
</dbReference>